<dbReference type="AlphaFoldDB" id="A0A8T0ITS7"/>
<gene>
    <name evidence="2" type="ORF">KC19_2G068700</name>
</gene>
<name>A0A8T0ITS7_CERPU</name>
<evidence type="ECO:0000313" key="3">
    <source>
        <dbReference type="Proteomes" id="UP000822688"/>
    </source>
</evidence>
<dbReference type="Proteomes" id="UP000822688">
    <property type="component" value="Chromosome 2"/>
</dbReference>
<comment type="caution">
    <text evidence="2">The sequence shown here is derived from an EMBL/GenBank/DDBJ whole genome shotgun (WGS) entry which is preliminary data.</text>
</comment>
<accession>A0A8T0ITS7</accession>
<sequence>MLKAKFVKILGETNFMLLKEKHGITVQPSYNVGNRWRGMLTSKELVLEVIFVSNSSMFSRLFVWVWVTAQGAVSLHFFESFLWRRVKIEEHSFAKYDYRPLVLRRRECTLFKAVNSLGVIGQQSIALWIFTAVLWSFSL</sequence>
<evidence type="ECO:0000313" key="2">
    <source>
        <dbReference type="EMBL" id="KAG0586151.1"/>
    </source>
</evidence>
<feature type="transmembrane region" description="Helical" evidence="1">
    <location>
        <begin position="61"/>
        <end position="78"/>
    </location>
</feature>
<feature type="transmembrane region" description="Helical" evidence="1">
    <location>
        <begin position="113"/>
        <end position="137"/>
    </location>
</feature>
<reference evidence="2" key="1">
    <citation type="submission" date="2020-06" db="EMBL/GenBank/DDBJ databases">
        <title>WGS assembly of Ceratodon purpureus strain R40.</title>
        <authorList>
            <person name="Carey S.B."/>
            <person name="Jenkins J."/>
            <person name="Shu S."/>
            <person name="Lovell J.T."/>
            <person name="Sreedasyam A."/>
            <person name="Maumus F."/>
            <person name="Tiley G.P."/>
            <person name="Fernandez-Pozo N."/>
            <person name="Barry K."/>
            <person name="Chen C."/>
            <person name="Wang M."/>
            <person name="Lipzen A."/>
            <person name="Daum C."/>
            <person name="Saski C.A."/>
            <person name="Payton A.C."/>
            <person name="Mcbreen J.C."/>
            <person name="Conrad R.E."/>
            <person name="Kollar L.M."/>
            <person name="Olsson S."/>
            <person name="Huttunen S."/>
            <person name="Landis J.B."/>
            <person name="Wickett N.J."/>
            <person name="Johnson M.G."/>
            <person name="Rensing S.A."/>
            <person name="Grimwood J."/>
            <person name="Schmutz J."/>
            <person name="Mcdaniel S.F."/>
        </authorList>
    </citation>
    <scope>NUCLEOTIDE SEQUENCE</scope>
    <source>
        <strain evidence="2">R40</strain>
    </source>
</reference>
<proteinExistence type="predicted"/>
<keyword evidence="1" id="KW-1133">Transmembrane helix</keyword>
<dbReference type="EMBL" id="CM026422">
    <property type="protein sequence ID" value="KAG0586151.1"/>
    <property type="molecule type" value="Genomic_DNA"/>
</dbReference>
<evidence type="ECO:0000256" key="1">
    <source>
        <dbReference type="SAM" id="Phobius"/>
    </source>
</evidence>
<keyword evidence="1" id="KW-0812">Transmembrane</keyword>
<keyword evidence="3" id="KW-1185">Reference proteome</keyword>
<organism evidence="2 3">
    <name type="scientific">Ceratodon purpureus</name>
    <name type="common">Fire moss</name>
    <name type="synonym">Dicranum purpureum</name>
    <dbReference type="NCBI Taxonomy" id="3225"/>
    <lineage>
        <taxon>Eukaryota</taxon>
        <taxon>Viridiplantae</taxon>
        <taxon>Streptophyta</taxon>
        <taxon>Embryophyta</taxon>
        <taxon>Bryophyta</taxon>
        <taxon>Bryophytina</taxon>
        <taxon>Bryopsida</taxon>
        <taxon>Dicranidae</taxon>
        <taxon>Pseudoditrichales</taxon>
        <taxon>Ditrichaceae</taxon>
        <taxon>Ceratodon</taxon>
    </lineage>
</organism>
<keyword evidence="1" id="KW-0472">Membrane</keyword>
<protein>
    <submittedName>
        <fullName evidence="2">Uncharacterized protein</fullName>
    </submittedName>
</protein>